<evidence type="ECO:0000256" key="1">
    <source>
        <dbReference type="SAM" id="Phobius"/>
    </source>
</evidence>
<dbReference type="Pfam" id="PF06772">
    <property type="entry name" value="LtrA"/>
    <property type="match status" value="1"/>
</dbReference>
<feature type="transmembrane region" description="Helical" evidence="1">
    <location>
        <begin position="20"/>
        <end position="37"/>
    </location>
</feature>
<dbReference type="RefSeq" id="WP_118914419.1">
    <property type="nucleotide sequence ID" value="NZ_QWLM01000016.1"/>
</dbReference>
<accession>A0A417Z330</accession>
<evidence type="ECO:0008006" key="4">
    <source>
        <dbReference type="Google" id="ProtNLM"/>
    </source>
</evidence>
<name>A0A417Z330_9MICO</name>
<feature type="transmembrane region" description="Helical" evidence="1">
    <location>
        <begin position="43"/>
        <end position="60"/>
    </location>
</feature>
<dbReference type="InterPro" id="IPR010640">
    <property type="entry name" value="Low_temperature_requirement_A"/>
</dbReference>
<dbReference type="AlphaFoldDB" id="A0A417Z330"/>
<evidence type="ECO:0000313" key="2">
    <source>
        <dbReference type="EMBL" id="RHW44516.1"/>
    </source>
</evidence>
<gene>
    <name evidence="2" type="ORF">D1832_12405</name>
</gene>
<evidence type="ECO:0000313" key="3">
    <source>
        <dbReference type="Proteomes" id="UP000285376"/>
    </source>
</evidence>
<keyword evidence="1" id="KW-0472">Membrane</keyword>
<protein>
    <recommendedName>
        <fullName evidence="4">Low temperature requirement protein A</fullName>
    </recommendedName>
</protein>
<dbReference type="Proteomes" id="UP000285376">
    <property type="component" value="Unassembled WGS sequence"/>
</dbReference>
<organism evidence="2 3">
    <name type="scientific">Dermacoccus abyssi</name>
    <dbReference type="NCBI Taxonomy" id="322596"/>
    <lineage>
        <taxon>Bacteria</taxon>
        <taxon>Bacillati</taxon>
        <taxon>Actinomycetota</taxon>
        <taxon>Actinomycetes</taxon>
        <taxon>Micrococcales</taxon>
        <taxon>Dermacoccaceae</taxon>
        <taxon>Dermacoccus</taxon>
    </lineage>
</organism>
<reference evidence="2 3" key="1">
    <citation type="submission" date="2018-08" db="EMBL/GenBank/DDBJ databases">
        <title>Whole genome sequence analysis of Dermacoccus abyssi bacteria isolated from Deep Mariana trench Micromonospora spp reveals genes involved in the environmental adaptation and production of secondary metabolites.</title>
        <authorList>
            <person name="Abdel-Mageed W.M."/>
            <person name="Lehri B."/>
            <person name="Nouioui I."/>
            <person name="Goodfellow I."/>
            <person name="Jaspars M."/>
            <person name="Karlyshev A."/>
        </authorList>
    </citation>
    <scope>NUCLEOTIDE SEQUENCE [LARGE SCALE GENOMIC DNA]</scope>
    <source>
        <strain evidence="2 3">MT1.1</strain>
    </source>
</reference>
<sequence length="90" mass="9973">MNDTGAKPAVLHQRVGWLELFYHLVFVVVIVRLTHLVHGDPSWSLIWTSIGLTFVVWLAWSNVSAMTNVSGVVGPRGARCSSSRWPGWAS</sequence>
<keyword evidence="1" id="KW-1133">Transmembrane helix</keyword>
<proteinExistence type="predicted"/>
<dbReference type="EMBL" id="QWLM01000016">
    <property type="protein sequence ID" value="RHW44516.1"/>
    <property type="molecule type" value="Genomic_DNA"/>
</dbReference>
<keyword evidence="1" id="KW-0812">Transmembrane</keyword>
<comment type="caution">
    <text evidence="2">The sequence shown here is derived from an EMBL/GenBank/DDBJ whole genome shotgun (WGS) entry which is preliminary data.</text>
</comment>